<evidence type="ECO:0000313" key="2">
    <source>
        <dbReference type="Proteomes" id="UP000279968"/>
    </source>
</evidence>
<name>A0A3B0A5Y3_9ACTN</name>
<evidence type="ECO:0000313" key="1">
    <source>
        <dbReference type="EMBL" id="RKN55823.1"/>
    </source>
</evidence>
<reference evidence="1 2" key="1">
    <citation type="journal article" date="2015" name="Int. J. Syst. Evol. Microbiol.">
        <title>Micromonospora costi sp. nov., isolated from a leaf of Costus speciosus.</title>
        <authorList>
            <person name="Thawai C."/>
        </authorList>
    </citation>
    <scope>NUCLEOTIDE SEQUENCE [LARGE SCALE GENOMIC DNA]</scope>
    <source>
        <strain evidence="1 2">CS1-12</strain>
    </source>
</reference>
<accession>A0A3B0A5Y3</accession>
<dbReference type="Proteomes" id="UP000279968">
    <property type="component" value="Unassembled WGS sequence"/>
</dbReference>
<dbReference type="RefSeq" id="WP_120780006.1">
    <property type="nucleotide sequence ID" value="NZ_RBAN01000002.1"/>
</dbReference>
<protein>
    <submittedName>
        <fullName evidence="1">Uncharacterized protein</fullName>
    </submittedName>
</protein>
<gene>
    <name evidence="1" type="ORF">D7193_14580</name>
</gene>
<keyword evidence="2" id="KW-1185">Reference proteome</keyword>
<dbReference type="EMBL" id="RBAN01000002">
    <property type="protein sequence ID" value="RKN55823.1"/>
    <property type="molecule type" value="Genomic_DNA"/>
</dbReference>
<organism evidence="1 2">
    <name type="scientific">Micromonospora costi</name>
    <dbReference type="NCBI Taxonomy" id="1530042"/>
    <lineage>
        <taxon>Bacteria</taxon>
        <taxon>Bacillati</taxon>
        <taxon>Actinomycetota</taxon>
        <taxon>Actinomycetes</taxon>
        <taxon>Micromonosporales</taxon>
        <taxon>Micromonosporaceae</taxon>
        <taxon>Micromonospora</taxon>
    </lineage>
</organism>
<sequence>MTTTARQEPEMFGNDAEFLLSLHRSHAAELRAEAAADRLARSLARRHARDWFGRRHHAGRTGDARR</sequence>
<comment type="caution">
    <text evidence="1">The sequence shown here is derived from an EMBL/GenBank/DDBJ whole genome shotgun (WGS) entry which is preliminary data.</text>
</comment>
<dbReference type="AlphaFoldDB" id="A0A3B0A5Y3"/>
<proteinExistence type="predicted"/>